<organism evidence="2 3">
    <name type="scientific">Boletus reticuloceps</name>
    <dbReference type="NCBI Taxonomy" id="495285"/>
    <lineage>
        <taxon>Eukaryota</taxon>
        <taxon>Fungi</taxon>
        <taxon>Dikarya</taxon>
        <taxon>Basidiomycota</taxon>
        <taxon>Agaricomycotina</taxon>
        <taxon>Agaricomycetes</taxon>
        <taxon>Agaricomycetidae</taxon>
        <taxon>Boletales</taxon>
        <taxon>Boletineae</taxon>
        <taxon>Boletaceae</taxon>
        <taxon>Boletoideae</taxon>
        <taxon>Boletus</taxon>
    </lineage>
</organism>
<feature type="chain" id="PRO_5034050102" evidence="1">
    <location>
        <begin position="19"/>
        <end position="599"/>
    </location>
</feature>
<dbReference type="AlphaFoldDB" id="A0A8I3ABE2"/>
<protein>
    <submittedName>
        <fullName evidence="2">IgA peptidase M64-domain-containing protein</fullName>
    </submittedName>
</protein>
<name>A0A8I3ABE2_9AGAM</name>
<reference evidence="2" key="1">
    <citation type="submission" date="2021-03" db="EMBL/GenBank/DDBJ databases">
        <title>Evolutionary innovations through gain and loss of genes in the ectomycorrhizal Boletales.</title>
        <authorList>
            <person name="Wu G."/>
            <person name="Miyauchi S."/>
            <person name="Morin E."/>
            <person name="Yang Z.-L."/>
            <person name="Xu J."/>
            <person name="Martin F.M."/>
        </authorList>
    </citation>
    <scope>NUCLEOTIDE SEQUENCE</scope>
    <source>
        <strain evidence="2">BR01</strain>
    </source>
</reference>
<dbReference type="Proteomes" id="UP000683000">
    <property type="component" value="Unassembled WGS sequence"/>
</dbReference>
<evidence type="ECO:0000313" key="3">
    <source>
        <dbReference type="Proteomes" id="UP000683000"/>
    </source>
</evidence>
<dbReference type="GO" id="GO:0008237">
    <property type="term" value="F:metallopeptidase activity"/>
    <property type="evidence" value="ECO:0007669"/>
    <property type="project" value="InterPro"/>
</dbReference>
<keyword evidence="3" id="KW-1185">Reference proteome</keyword>
<dbReference type="InterPro" id="IPR024079">
    <property type="entry name" value="MetalloPept_cat_dom_sf"/>
</dbReference>
<dbReference type="EMBL" id="JAGFBS010000010">
    <property type="protein sequence ID" value="KAG6377193.1"/>
    <property type="molecule type" value="Genomic_DNA"/>
</dbReference>
<proteinExistence type="predicted"/>
<evidence type="ECO:0000313" key="2">
    <source>
        <dbReference type="EMBL" id="KAG6377193.1"/>
    </source>
</evidence>
<dbReference type="OrthoDB" id="2961863at2759"/>
<dbReference type="InterPro" id="IPR019026">
    <property type="entry name" value="Peptidase_M64_IgA"/>
</dbReference>
<keyword evidence="1" id="KW-0732">Signal</keyword>
<accession>A0A8I3ABE2</accession>
<gene>
    <name evidence="2" type="ORF">JVT61DRAFT_1246</name>
</gene>
<comment type="caution">
    <text evidence="2">The sequence shown here is derived from an EMBL/GenBank/DDBJ whole genome shotgun (WGS) entry which is preliminary data.</text>
</comment>
<sequence length="599" mass="66590">MKCLSISAVLTVLGSVVANGAHIRPWELALRTDLADGGCELVPFSFRSAAQIHKDLINQNVVTQVTPVPVPRLGPKQNVVRVLSHDLHSLLSHVQLHCSNDVTSSLPLAGHSLPQVPLSRDDALSAHVLDVDLPRLELIPLITSGPAENRVDLAFFADGYTAGERQKFLDDASRLARDLVTNQTFFTVRPLLNIWVVFTPSKESGVGVGGKAKDTPFGLYRDGTELRGLYANNSDVALAACASLGDKCDYAILLGWDSITCIGGEYTTTTASLANGALVLRHEIGHSIIEVGEEYDGGFAYFGVNALHDPKNVTWAHWLTDLEDHLRVERSVMPMQAYPWTFLDVEKPWSFTFSSSGTYARHLVKFSLSGIPRADDLLVSLDGVDLGWAPRKDIGIDRWHYDIFFEHALLEGEHVIEFALRNRELQGQAQLCSVEVLEYGSLGEFNASRGYYSLFPTYDQDNGTSYRPTNGDCLMRTVARPNFCNVCREGLWLSLLKRVDLIEDLRVTCPNPNSRVVSVDLVKLAQFREHPIEMTESYAITWSRNGRILEELANLAEVELRDTDGTYRVDVTYAVEEVRLDPRGYLRASRTFDVTPHSC</sequence>
<dbReference type="Gene3D" id="3.40.390.10">
    <property type="entry name" value="Collagenase (Catalytic Domain)"/>
    <property type="match status" value="1"/>
</dbReference>
<evidence type="ECO:0000256" key="1">
    <source>
        <dbReference type="SAM" id="SignalP"/>
    </source>
</evidence>
<dbReference type="Pfam" id="PF09471">
    <property type="entry name" value="Peptidase_M64"/>
    <property type="match status" value="1"/>
</dbReference>
<feature type="signal peptide" evidence="1">
    <location>
        <begin position="1"/>
        <end position="18"/>
    </location>
</feature>